<feature type="region of interest" description="Disordered" evidence="1">
    <location>
        <begin position="254"/>
        <end position="280"/>
    </location>
</feature>
<dbReference type="SUPFAM" id="SSF116846">
    <property type="entry name" value="MIT domain"/>
    <property type="match status" value="1"/>
</dbReference>
<evidence type="ECO:0000313" key="3">
    <source>
        <dbReference type="Proteomes" id="UP000243579"/>
    </source>
</evidence>
<evidence type="ECO:0000256" key="1">
    <source>
        <dbReference type="SAM" id="MobiDB-lite"/>
    </source>
</evidence>
<organism evidence="2 3">
    <name type="scientific">Achlya hypogyna</name>
    <name type="common">Oomycete</name>
    <name type="synonym">Protoachlya hypogyna</name>
    <dbReference type="NCBI Taxonomy" id="1202772"/>
    <lineage>
        <taxon>Eukaryota</taxon>
        <taxon>Sar</taxon>
        <taxon>Stramenopiles</taxon>
        <taxon>Oomycota</taxon>
        <taxon>Saprolegniomycetes</taxon>
        <taxon>Saprolegniales</taxon>
        <taxon>Achlyaceae</taxon>
        <taxon>Achlya</taxon>
    </lineage>
</organism>
<dbReference type="EMBL" id="JNBR01001385">
    <property type="protein sequence ID" value="OQR88320.1"/>
    <property type="molecule type" value="Genomic_DNA"/>
</dbReference>
<reference evidence="2 3" key="1">
    <citation type="journal article" date="2014" name="Genome Biol. Evol.">
        <title>The secreted proteins of Achlya hypogyna and Thraustotheca clavata identify the ancestral oomycete secretome and reveal gene acquisitions by horizontal gene transfer.</title>
        <authorList>
            <person name="Misner I."/>
            <person name="Blouin N."/>
            <person name="Leonard G."/>
            <person name="Richards T.A."/>
            <person name="Lane C.E."/>
        </authorList>
    </citation>
    <scope>NUCLEOTIDE SEQUENCE [LARGE SCALE GENOMIC DNA]</scope>
    <source>
        <strain evidence="2 3">ATCC 48635</strain>
    </source>
</reference>
<comment type="caution">
    <text evidence="2">The sequence shown here is derived from an EMBL/GenBank/DDBJ whole genome shotgun (WGS) entry which is preliminary data.</text>
</comment>
<feature type="region of interest" description="Disordered" evidence="1">
    <location>
        <begin position="408"/>
        <end position="436"/>
    </location>
</feature>
<name>A0A1V9YRP8_ACHHY</name>
<evidence type="ECO:0000313" key="2">
    <source>
        <dbReference type="EMBL" id="OQR88320.1"/>
    </source>
</evidence>
<accession>A0A1V9YRP8</accession>
<sequence>MGEGVAWTKGTTLGFTRWSQERFELAPVELKSLDLPGTTGLVLRYRDVALLVAHARPAVSDDGTKRAIEFVGRTLDDVRKATKYFTAATTSSVRFYVGSEAERDQWLQLVLVNTHPLQSPPTPTHPPPTLPVLPELPPPVVAPPPPPPSTPRRLHEIIDEGFQSLTLAAASEDAGNIPEALAAYERARSLFAGVYPQLPPNKTQQLLQTKCKEIQAIINDLATPLDQPTLTATSTNVAMPPSIQLSPASTAHNVVAPPMTHASPTPAVLDTAPQSASSDVPPAPALTMDERLYKLQGFADTLQLEKARAEKSIEKSDLELRFAALKSEATRAPPMESLEARLNRLRGVPSTVTSNNLPSAENAMELAFGQALDDETRDVVREAMQTPDDRRVDELLAMVQHEIALGIMDDSAGVGSSSELGDSSDSDDELQLKRKR</sequence>
<dbReference type="OrthoDB" id="124239at2759"/>
<protein>
    <recommendedName>
        <fullName evidence="4">PH domain-containing protein</fullName>
    </recommendedName>
</protein>
<dbReference type="InterPro" id="IPR036181">
    <property type="entry name" value="MIT_dom_sf"/>
</dbReference>
<proteinExistence type="predicted"/>
<evidence type="ECO:0008006" key="4">
    <source>
        <dbReference type="Google" id="ProtNLM"/>
    </source>
</evidence>
<gene>
    <name evidence="2" type="ORF">ACHHYP_06891</name>
</gene>
<dbReference type="Proteomes" id="UP000243579">
    <property type="component" value="Unassembled WGS sequence"/>
</dbReference>
<keyword evidence="3" id="KW-1185">Reference proteome</keyword>
<dbReference type="AlphaFoldDB" id="A0A1V9YRP8"/>